<dbReference type="PANTHER" id="PTHR31394">
    <property type="entry name" value="TRANSMEMBRANE PROTEIN 199"/>
    <property type="match status" value="1"/>
</dbReference>
<feature type="transmembrane region" description="Helical" evidence="7">
    <location>
        <begin position="167"/>
        <end position="189"/>
    </location>
</feature>
<dbReference type="InterPro" id="IPR028005">
    <property type="entry name" value="AcTrfase_ESCO_Znf_dom"/>
</dbReference>
<keyword evidence="3" id="KW-0256">Endoplasmic reticulum</keyword>
<feature type="region of interest" description="Disordered" evidence="6">
    <location>
        <begin position="16"/>
        <end position="46"/>
    </location>
</feature>
<evidence type="ECO:0000256" key="4">
    <source>
        <dbReference type="ARBA" id="ARBA00022989"/>
    </source>
</evidence>
<protein>
    <recommendedName>
        <fullName evidence="8">N-acetyltransferase ESCO zinc-finger domain-containing protein</fullName>
    </recommendedName>
</protein>
<feature type="region of interest" description="Disordered" evidence="6">
    <location>
        <begin position="365"/>
        <end position="466"/>
    </location>
</feature>
<gene>
    <name evidence="9" type="ORF">QQZ08_001237</name>
</gene>
<evidence type="ECO:0000313" key="10">
    <source>
        <dbReference type="Proteomes" id="UP001498421"/>
    </source>
</evidence>
<feature type="transmembrane region" description="Helical" evidence="7">
    <location>
        <begin position="195"/>
        <end position="216"/>
    </location>
</feature>
<dbReference type="Proteomes" id="UP001498421">
    <property type="component" value="Unassembled WGS sequence"/>
</dbReference>
<reference evidence="9 10" key="1">
    <citation type="journal article" date="2025" name="Microbiol. Resour. Announc.">
        <title>Draft genome sequences for Neonectria magnoliae and Neonectria punicea, canker pathogens of Liriodendron tulipifera and Acer saccharum in West Virginia.</title>
        <authorList>
            <person name="Petronek H.M."/>
            <person name="Kasson M.T."/>
            <person name="Metheny A.M."/>
            <person name="Stauder C.M."/>
            <person name="Lovett B."/>
            <person name="Lynch S.C."/>
            <person name="Garnas J.R."/>
            <person name="Kasson L.R."/>
            <person name="Stajich J.E."/>
        </authorList>
    </citation>
    <scope>NUCLEOTIDE SEQUENCE [LARGE SCALE GENOMIC DNA]</scope>
    <source>
        <strain evidence="9 10">NRRL 64651</strain>
    </source>
</reference>
<evidence type="ECO:0000256" key="3">
    <source>
        <dbReference type="ARBA" id="ARBA00022824"/>
    </source>
</evidence>
<evidence type="ECO:0000256" key="7">
    <source>
        <dbReference type="SAM" id="Phobius"/>
    </source>
</evidence>
<accession>A0ABR1IGJ2</accession>
<keyword evidence="10" id="KW-1185">Reference proteome</keyword>
<dbReference type="Pfam" id="PF13878">
    <property type="entry name" value="zf-C2H2_3"/>
    <property type="match status" value="1"/>
</dbReference>
<comment type="subcellular location">
    <subcellularLocation>
        <location evidence="1">Endoplasmic reticulum membrane</location>
        <topology evidence="1">Multi-pass membrane protein</topology>
    </subcellularLocation>
</comment>
<feature type="compositionally biased region" description="Low complexity" evidence="6">
    <location>
        <begin position="367"/>
        <end position="379"/>
    </location>
</feature>
<comment type="caution">
    <text evidence="9">The sequence shown here is derived from an EMBL/GenBank/DDBJ whole genome shotgun (WGS) entry which is preliminary data.</text>
</comment>
<evidence type="ECO:0000256" key="2">
    <source>
        <dbReference type="ARBA" id="ARBA00022692"/>
    </source>
</evidence>
<dbReference type="InterPro" id="IPR021013">
    <property type="entry name" value="ATPase_Vma12"/>
</dbReference>
<feature type="domain" description="N-acetyltransferase ESCO zinc-finger" evidence="8">
    <location>
        <begin position="462"/>
        <end position="499"/>
    </location>
</feature>
<name>A0ABR1IGJ2_9HYPO</name>
<feature type="compositionally biased region" description="Basic and acidic residues" evidence="6">
    <location>
        <begin position="292"/>
        <end position="314"/>
    </location>
</feature>
<sequence>MVLLTMTPSIVEALASVESPNRQPARTGDETIPSPQVSADEPSLDDPEIGNPISHSQIVDLRKQIKAQSDSAPSLEQLLRGAHIYVPPPPPKREPTREYKALMARLRRDEEARSYERMLNPRSGPDAFHDRFPSTAHAFAEANKPTSREDIGDDDVSFSQAHREVTLIVNFMASILGVAGTLWVVARWWSTSSRLFLTLGGSILVAVAEVVVYNAYMWRMGEAKKKQGVVGEVKEVMETWVVGQEEEKVEQEEKTVLIKEKDESMYLAQAGTDSRPRKPLRTYGKRAAATDARGESPLKKLRTSEEPETGKFKSDSSPAPNNDRPTDNGTATNSRMEVRKGSIMNFFKPVPQPLPTVSIQIDKIESESTPSASPPASSRVEARRKPRILKFRGNSLPRIKTEGVDESDVGSEPNKEEDSQDEGDSRKRPRPRLQSRQQSPGNDAQEVERSRKPKAKPSPTVQTTLNISSQAAFSECKVCNTVWNPLHPEDVKFHRKQHAGVMRAKRKLKESEL</sequence>
<dbReference type="PANTHER" id="PTHR31394:SF1">
    <property type="entry name" value="TRANSMEMBRANE PROTEIN 199"/>
    <property type="match status" value="1"/>
</dbReference>
<dbReference type="EMBL" id="JAZAVK010000006">
    <property type="protein sequence ID" value="KAK7432291.1"/>
    <property type="molecule type" value="Genomic_DNA"/>
</dbReference>
<evidence type="ECO:0000313" key="9">
    <source>
        <dbReference type="EMBL" id="KAK7432291.1"/>
    </source>
</evidence>
<organism evidence="9 10">
    <name type="scientific">Neonectria magnoliae</name>
    <dbReference type="NCBI Taxonomy" id="2732573"/>
    <lineage>
        <taxon>Eukaryota</taxon>
        <taxon>Fungi</taxon>
        <taxon>Dikarya</taxon>
        <taxon>Ascomycota</taxon>
        <taxon>Pezizomycotina</taxon>
        <taxon>Sordariomycetes</taxon>
        <taxon>Hypocreomycetidae</taxon>
        <taxon>Hypocreales</taxon>
        <taxon>Nectriaceae</taxon>
        <taxon>Neonectria</taxon>
    </lineage>
</organism>
<evidence type="ECO:0000256" key="6">
    <source>
        <dbReference type="SAM" id="MobiDB-lite"/>
    </source>
</evidence>
<keyword evidence="2 7" id="KW-0812">Transmembrane</keyword>
<feature type="region of interest" description="Disordered" evidence="6">
    <location>
        <begin position="268"/>
        <end position="334"/>
    </location>
</feature>
<keyword evidence="4 7" id="KW-1133">Transmembrane helix</keyword>
<evidence type="ECO:0000259" key="8">
    <source>
        <dbReference type="Pfam" id="PF13878"/>
    </source>
</evidence>
<evidence type="ECO:0000256" key="5">
    <source>
        <dbReference type="ARBA" id="ARBA00023136"/>
    </source>
</evidence>
<dbReference type="Pfam" id="PF11712">
    <property type="entry name" value="Vma12"/>
    <property type="match status" value="1"/>
</dbReference>
<evidence type="ECO:0000256" key="1">
    <source>
        <dbReference type="ARBA" id="ARBA00004477"/>
    </source>
</evidence>
<keyword evidence="5 7" id="KW-0472">Membrane</keyword>
<proteinExistence type="predicted"/>